<keyword evidence="1" id="KW-1133">Transmembrane helix</keyword>
<evidence type="ECO:0000313" key="2">
    <source>
        <dbReference type="EMBL" id="GFR89440.1"/>
    </source>
</evidence>
<keyword evidence="1" id="KW-0472">Membrane</keyword>
<protein>
    <submittedName>
        <fullName evidence="2">Uncharacterized protein</fullName>
    </submittedName>
</protein>
<keyword evidence="1" id="KW-0812">Transmembrane</keyword>
<evidence type="ECO:0000313" key="3">
    <source>
        <dbReference type="Proteomes" id="UP000762676"/>
    </source>
</evidence>
<feature type="transmembrane region" description="Helical" evidence="1">
    <location>
        <begin position="56"/>
        <end position="79"/>
    </location>
</feature>
<accession>A0AAV4GW93</accession>
<proteinExistence type="predicted"/>
<keyword evidence="3" id="KW-1185">Reference proteome</keyword>
<gene>
    <name evidence="2" type="ORF">ElyMa_004278600</name>
</gene>
<reference evidence="2 3" key="1">
    <citation type="journal article" date="2021" name="Elife">
        <title>Chloroplast acquisition without the gene transfer in kleptoplastic sea slugs, Plakobranchus ocellatus.</title>
        <authorList>
            <person name="Maeda T."/>
            <person name="Takahashi S."/>
            <person name="Yoshida T."/>
            <person name="Shimamura S."/>
            <person name="Takaki Y."/>
            <person name="Nagai Y."/>
            <person name="Toyoda A."/>
            <person name="Suzuki Y."/>
            <person name="Arimoto A."/>
            <person name="Ishii H."/>
            <person name="Satoh N."/>
            <person name="Nishiyama T."/>
            <person name="Hasebe M."/>
            <person name="Maruyama T."/>
            <person name="Minagawa J."/>
            <person name="Obokata J."/>
            <person name="Shigenobu S."/>
        </authorList>
    </citation>
    <scope>NUCLEOTIDE SEQUENCE [LARGE SCALE GENOMIC DNA]</scope>
</reference>
<name>A0AAV4GW93_9GAST</name>
<dbReference type="AlphaFoldDB" id="A0AAV4GW93"/>
<dbReference type="Proteomes" id="UP000762676">
    <property type="component" value="Unassembled WGS sequence"/>
</dbReference>
<evidence type="ECO:0000256" key="1">
    <source>
        <dbReference type="SAM" id="Phobius"/>
    </source>
</evidence>
<dbReference type="EMBL" id="BMAT01008627">
    <property type="protein sequence ID" value="GFR89440.1"/>
    <property type="molecule type" value="Genomic_DNA"/>
</dbReference>
<comment type="caution">
    <text evidence="2">The sequence shown here is derived from an EMBL/GenBank/DDBJ whole genome shotgun (WGS) entry which is preliminary data.</text>
</comment>
<organism evidence="2 3">
    <name type="scientific">Elysia marginata</name>
    <dbReference type="NCBI Taxonomy" id="1093978"/>
    <lineage>
        <taxon>Eukaryota</taxon>
        <taxon>Metazoa</taxon>
        <taxon>Spiralia</taxon>
        <taxon>Lophotrochozoa</taxon>
        <taxon>Mollusca</taxon>
        <taxon>Gastropoda</taxon>
        <taxon>Heterobranchia</taxon>
        <taxon>Euthyneura</taxon>
        <taxon>Panpulmonata</taxon>
        <taxon>Sacoglossa</taxon>
        <taxon>Placobranchoidea</taxon>
        <taxon>Plakobranchidae</taxon>
        <taxon>Elysia</taxon>
    </lineage>
</organism>
<sequence length="93" mass="10725">MRTHLSTKSKFPDPLFLVWRCDIRSYFGLDINPPFLAPVWPCQKTNPSQNFLNDKCFISVAPIILEFTSGFGFIALVFLSKNVDEWDGHNWTS</sequence>